<feature type="region of interest" description="Disordered" evidence="1">
    <location>
        <begin position="116"/>
        <end position="135"/>
    </location>
</feature>
<dbReference type="SMART" id="SM00198">
    <property type="entry name" value="SCP"/>
    <property type="match status" value="1"/>
</dbReference>
<evidence type="ECO:0000259" key="3">
    <source>
        <dbReference type="SMART" id="SM00198"/>
    </source>
</evidence>
<dbReference type="AlphaFoldDB" id="A0A9W9ILD3"/>
<organism evidence="4 5">
    <name type="scientific">Penicillium capsulatum</name>
    <dbReference type="NCBI Taxonomy" id="69766"/>
    <lineage>
        <taxon>Eukaryota</taxon>
        <taxon>Fungi</taxon>
        <taxon>Dikarya</taxon>
        <taxon>Ascomycota</taxon>
        <taxon>Pezizomycotina</taxon>
        <taxon>Eurotiomycetes</taxon>
        <taxon>Eurotiomycetidae</taxon>
        <taxon>Eurotiales</taxon>
        <taxon>Aspergillaceae</taxon>
        <taxon>Penicillium</taxon>
    </lineage>
</organism>
<evidence type="ECO:0000313" key="5">
    <source>
        <dbReference type="Proteomes" id="UP001146351"/>
    </source>
</evidence>
<dbReference type="PANTHER" id="PTHR10334">
    <property type="entry name" value="CYSTEINE-RICH SECRETORY PROTEIN-RELATED"/>
    <property type="match status" value="1"/>
</dbReference>
<dbReference type="CDD" id="cd05380">
    <property type="entry name" value="CAP_euk"/>
    <property type="match status" value="1"/>
</dbReference>
<evidence type="ECO:0000256" key="1">
    <source>
        <dbReference type="SAM" id="MobiDB-lite"/>
    </source>
</evidence>
<keyword evidence="5" id="KW-1185">Reference proteome</keyword>
<feature type="region of interest" description="Disordered" evidence="1">
    <location>
        <begin position="46"/>
        <end position="105"/>
    </location>
</feature>
<dbReference type="SUPFAM" id="SSF55797">
    <property type="entry name" value="PR-1-like"/>
    <property type="match status" value="1"/>
</dbReference>
<evidence type="ECO:0000256" key="2">
    <source>
        <dbReference type="SAM" id="SignalP"/>
    </source>
</evidence>
<feature type="domain" description="SCP" evidence="3">
    <location>
        <begin position="140"/>
        <end position="292"/>
    </location>
</feature>
<dbReference type="PRINTS" id="PR00837">
    <property type="entry name" value="V5TPXLIKE"/>
</dbReference>
<evidence type="ECO:0000313" key="4">
    <source>
        <dbReference type="EMBL" id="KAJ5180665.1"/>
    </source>
</evidence>
<dbReference type="InterPro" id="IPR014044">
    <property type="entry name" value="CAP_dom"/>
</dbReference>
<reference evidence="4" key="2">
    <citation type="journal article" date="2023" name="IMA Fungus">
        <title>Comparative genomic study of the Penicillium genus elucidates a diverse pangenome and 15 lateral gene transfer events.</title>
        <authorList>
            <person name="Petersen C."/>
            <person name="Sorensen T."/>
            <person name="Nielsen M.R."/>
            <person name="Sondergaard T.E."/>
            <person name="Sorensen J.L."/>
            <person name="Fitzpatrick D.A."/>
            <person name="Frisvad J.C."/>
            <person name="Nielsen K.L."/>
        </authorList>
    </citation>
    <scope>NUCLEOTIDE SEQUENCE</scope>
    <source>
        <strain evidence="4">IBT 21917</strain>
    </source>
</reference>
<protein>
    <recommendedName>
        <fullName evidence="3">SCP domain-containing protein</fullName>
    </recommendedName>
</protein>
<dbReference type="OrthoDB" id="337038at2759"/>
<name>A0A9W9ILD3_9EURO</name>
<dbReference type="Pfam" id="PF00188">
    <property type="entry name" value="CAP"/>
    <property type="match status" value="1"/>
</dbReference>
<comment type="caution">
    <text evidence="4">The sequence shown here is derived from an EMBL/GenBank/DDBJ whole genome shotgun (WGS) entry which is preliminary data.</text>
</comment>
<dbReference type="InterPro" id="IPR001283">
    <property type="entry name" value="CRISP-related"/>
</dbReference>
<dbReference type="InterPro" id="IPR035940">
    <property type="entry name" value="CAP_sf"/>
</dbReference>
<dbReference type="Gene3D" id="3.40.33.10">
    <property type="entry name" value="CAP"/>
    <property type="match status" value="1"/>
</dbReference>
<feature type="chain" id="PRO_5040951945" description="SCP domain-containing protein" evidence="2">
    <location>
        <begin position="18"/>
        <end position="311"/>
    </location>
</feature>
<accession>A0A9W9ILD3</accession>
<dbReference type="EMBL" id="JAPQKO010000002">
    <property type="protein sequence ID" value="KAJ5180665.1"/>
    <property type="molecule type" value="Genomic_DNA"/>
</dbReference>
<gene>
    <name evidence="4" type="ORF">N7492_003875</name>
</gene>
<proteinExistence type="predicted"/>
<sequence length="311" mass="33337">MRSALLIAALAVGAVDAFEKRVYVTDWTTVTVTKTVTAPAVTLTLPPAQRNKDEPVSTSLIETSSTASPQVSPPPVSIVDSGNENSDNSELAKKSPGPEAAPQEGTTWTTAWTVGGEAAPAPAPTTTTAAEEPAAKPTNQYQTNVLHHHNIHRGNHSAPEIQWSPRMAQIARDWAQHCDYSHNTQLESDKGGYGQNIGYGYTEADVGKMLTNSMYNDEFEPCPFGDRNATTAQENFHEWGHISQMLWKATTHVGCATVQCDSLKNADTNGQPKGQPISYTVCNYSPAGNTIGDGLVFDNVLPGKNEAPVFA</sequence>
<dbReference type="Proteomes" id="UP001146351">
    <property type="component" value="Unassembled WGS sequence"/>
</dbReference>
<keyword evidence="2" id="KW-0732">Signal</keyword>
<reference evidence="4" key="1">
    <citation type="submission" date="2022-11" db="EMBL/GenBank/DDBJ databases">
        <authorList>
            <person name="Petersen C."/>
        </authorList>
    </citation>
    <scope>NUCLEOTIDE SEQUENCE</scope>
    <source>
        <strain evidence="4">IBT 21917</strain>
    </source>
</reference>
<feature type="signal peptide" evidence="2">
    <location>
        <begin position="1"/>
        <end position="17"/>
    </location>
</feature>